<reference evidence="2" key="2">
    <citation type="submission" date="2021-01" db="UniProtKB">
        <authorList>
            <consortium name="EnsemblPlants"/>
        </authorList>
    </citation>
    <scope>IDENTIFICATION</scope>
</reference>
<accession>A0A7N2L248</accession>
<evidence type="ECO:0000313" key="3">
    <source>
        <dbReference type="Proteomes" id="UP000594261"/>
    </source>
</evidence>
<keyword evidence="3" id="KW-1185">Reference proteome</keyword>
<dbReference type="Proteomes" id="UP000594261">
    <property type="component" value="Chromosome 2"/>
</dbReference>
<dbReference type="Gene3D" id="3.40.50.620">
    <property type="entry name" value="HUPs"/>
    <property type="match status" value="1"/>
</dbReference>
<dbReference type="InterPro" id="IPR014729">
    <property type="entry name" value="Rossmann-like_a/b/a_fold"/>
</dbReference>
<dbReference type="PANTHER" id="PTHR46553">
    <property type="entry name" value="ADENINE NUCLEOTIDE ALPHA HYDROLASES-LIKE SUPERFAMILY PROTEIN"/>
    <property type="match status" value="1"/>
</dbReference>
<dbReference type="InParanoid" id="A0A7N2L248"/>
<feature type="domain" description="UspA" evidence="1">
    <location>
        <begin position="6"/>
        <end position="46"/>
    </location>
</feature>
<proteinExistence type="predicted"/>
<evidence type="ECO:0000313" key="2">
    <source>
        <dbReference type="EnsemblPlants" id="QL02p094903:mrna"/>
    </source>
</evidence>
<dbReference type="InterPro" id="IPR006016">
    <property type="entry name" value="UspA"/>
</dbReference>
<protein>
    <recommendedName>
        <fullName evidence="1">UspA domain-containing protein</fullName>
    </recommendedName>
</protein>
<dbReference type="AlphaFoldDB" id="A0A7N2L248"/>
<name>A0A7N2L248_QUELO</name>
<dbReference type="SUPFAM" id="SSF52402">
    <property type="entry name" value="Adenine nucleotide alpha hydrolases-like"/>
    <property type="match status" value="1"/>
</dbReference>
<reference evidence="3" key="1">
    <citation type="journal article" date="2016" name="G3 (Bethesda)">
        <title>First Draft Assembly and Annotation of the Genome of a California Endemic Oak Quercus lobata Nee (Fagaceae).</title>
        <authorList>
            <person name="Sork V.L."/>
            <person name="Fitz-Gibbon S.T."/>
            <person name="Puiu D."/>
            <person name="Crepeau M."/>
            <person name="Gugger P.F."/>
            <person name="Sherman R."/>
            <person name="Stevens K."/>
            <person name="Langley C.H."/>
            <person name="Pellegrini M."/>
            <person name="Salzberg S.L."/>
        </authorList>
    </citation>
    <scope>NUCLEOTIDE SEQUENCE [LARGE SCALE GENOMIC DNA]</scope>
    <source>
        <strain evidence="3">cv. SW786</strain>
    </source>
</reference>
<evidence type="ECO:0000259" key="1">
    <source>
        <dbReference type="Pfam" id="PF00582"/>
    </source>
</evidence>
<organism evidence="2 3">
    <name type="scientific">Quercus lobata</name>
    <name type="common">Valley oak</name>
    <dbReference type="NCBI Taxonomy" id="97700"/>
    <lineage>
        <taxon>Eukaryota</taxon>
        <taxon>Viridiplantae</taxon>
        <taxon>Streptophyta</taxon>
        <taxon>Embryophyta</taxon>
        <taxon>Tracheophyta</taxon>
        <taxon>Spermatophyta</taxon>
        <taxon>Magnoliopsida</taxon>
        <taxon>eudicotyledons</taxon>
        <taxon>Gunneridae</taxon>
        <taxon>Pentapetalae</taxon>
        <taxon>rosids</taxon>
        <taxon>fabids</taxon>
        <taxon>Fagales</taxon>
        <taxon>Fagaceae</taxon>
        <taxon>Quercus</taxon>
    </lineage>
</organism>
<sequence length="117" mass="12869">MALIIDDVSIEVSQGDPRNVLCEAIDKHHASILVMGSHGYGAIKRVNRNKPQYLGAWATAQNDAAAAPTARRSSVGQRRGGGGNSVWAEERRRWQLRWSEVKASEHVLSCLVIFGFI</sequence>
<dbReference type="Pfam" id="PF00582">
    <property type="entry name" value="Usp"/>
    <property type="match status" value="1"/>
</dbReference>
<dbReference type="Gramene" id="QL02p094903:mrna">
    <property type="protein sequence ID" value="QL02p094903:mrna"/>
    <property type="gene ID" value="QL02p094903"/>
</dbReference>
<dbReference type="EnsemblPlants" id="QL02p094903:mrna">
    <property type="protein sequence ID" value="QL02p094903:mrna"/>
    <property type="gene ID" value="QL02p094903"/>
</dbReference>
<dbReference type="PANTHER" id="PTHR46553:SF3">
    <property type="entry name" value="ADENINE NUCLEOTIDE ALPHA HYDROLASES-LIKE SUPERFAMILY PROTEIN"/>
    <property type="match status" value="1"/>
</dbReference>